<dbReference type="AlphaFoldDB" id="A0A3S1A4J5"/>
<dbReference type="Gene3D" id="2.20.100.10">
    <property type="entry name" value="Thrombospondin type-1 (TSP1) repeat"/>
    <property type="match status" value="1"/>
</dbReference>
<keyword evidence="6" id="KW-1185">Reference proteome</keyword>
<dbReference type="STRING" id="188477.A0A3S1A4J5"/>
<evidence type="ECO:0000313" key="6">
    <source>
        <dbReference type="Proteomes" id="UP000271974"/>
    </source>
</evidence>
<dbReference type="GO" id="GO:0006508">
    <property type="term" value="P:proteolysis"/>
    <property type="evidence" value="ECO:0007669"/>
    <property type="project" value="TreeGrafter"/>
</dbReference>
<name>A0A3S1A4J5_ELYCH</name>
<evidence type="ECO:0000256" key="1">
    <source>
        <dbReference type="ARBA" id="ARBA00004613"/>
    </source>
</evidence>
<reference evidence="5 6" key="1">
    <citation type="submission" date="2019-01" db="EMBL/GenBank/DDBJ databases">
        <title>A draft genome assembly of the solar-powered sea slug Elysia chlorotica.</title>
        <authorList>
            <person name="Cai H."/>
            <person name="Li Q."/>
            <person name="Fang X."/>
            <person name="Li J."/>
            <person name="Curtis N.E."/>
            <person name="Altenburger A."/>
            <person name="Shibata T."/>
            <person name="Feng M."/>
            <person name="Maeda T."/>
            <person name="Schwartz J.A."/>
            <person name="Shigenobu S."/>
            <person name="Lundholm N."/>
            <person name="Nishiyama T."/>
            <person name="Yang H."/>
            <person name="Hasebe M."/>
            <person name="Li S."/>
            <person name="Pierce S.K."/>
            <person name="Wang J."/>
        </authorList>
    </citation>
    <scope>NUCLEOTIDE SEQUENCE [LARGE SCALE GENOMIC DNA]</scope>
    <source>
        <strain evidence="5">EC2010</strain>
        <tissue evidence="5">Whole organism of an adult</tissue>
    </source>
</reference>
<comment type="caution">
    <text evidence="5">The sequence shown here is derived from an EMBL/GenBank/DDBJ whole genome shotgun (WGS) entry which is preliminary data.</text>
</comment>
<sequence>TYKWQASETWGECQSQCGLSGTRTRPYSCREFGQDGRVSDVPAKHCGGERPEPESEPCDGPPCALQWSLGFWSQCSVTCGTGKRYRTVYCGDPDSDKDDYLCQDEPPVTSRQCRVKACPNLKDENCRDMYSFCPGYRALRYRCKRSRFRRKCCQTCQDAQSSVQDYLSSKGQKTL</sequence>
<protein>
    <recommendedName>
        <fullName evidence="7">PLAC domain-containing protein</fullName>
    </recommendedName>
</protein>
<dbReference type="GO" id="GO:0030198">
    <property type="term" value="P:extracellular matrix organization"/>
    <property type="evidence" value="ECO:0007669"/>
    <property type="project" value="TreeGrafter"/>
</dbReference>
<dbReference type="InterPro" id="IPR036383">
    <property type="entry name" value="TSP1_rpt_sf"/>
</dbReference>
<keyword evidence="2" id="KW-0964">Secreted</keyword>
<dbReference type="GO" id="GO:0031012">
    <property type="term" value="C:extracellular matrix"/>
    <property type="evidence" value="ECO:0007669"/>
    <property type="project" value="TreeGrafter"/>
</dbReference>
<comment type="subcellular location">
    <subcellularLocation>
        <location evidence="1">Secreted</location>
    </subcellularLocation>
</comment>
<dbReference type="PANTHER" id="PTHR13723:SF304">
    <property type="entry name" value="A DISINTEGRIN AND METALLOPROTEINASE WITH THROMBOSPONDIN MOTIFS 2-LIKE PROTEIN"/>
    <property type="match status" value="1"/>
</dbReference>
<dbReference type="SUPFAM" id="SSF82895">
    <property type="entry name" value="TSP-1 type 1 repeat"/>
    <property type="match status" value="2"/>
</dbReference>
<dbReference type="InterPro" id="IPR050439">
    <property type="entry name" value="ADAMTS_ADAMTS-like"/>
</dbReference>
<accession>A0A3S1A4J5</accession>
<dbReference type="PROSITE" id="PS50092">
    <property type="entry name" value="TSP1"/>
    <property type="match status" value="2"/>
</dbReference>
<evidence type="ECO:0000256" key="2">
    <source>
        <dbReference type="ARBA" id="ARBA00022525"/>
    </source>
</evidence>
<dbReference type="PANTHER" id="PTHR13723">
    <property type="entry name" value="ADAMTS A DISINTEGRIN AND METALLOPROTEASE WITH THROMBOSPONDIN MOTIFS PROTEASE"/>
    <property type="match status" value="1"/>
</dbReference>
<dbReference type="GO" id="GO:0004222">
    <property type="term" value="F:metalloendopeptidase activity"/>
    <property type="evidence" value="ECO:0007669"/>
    <property type="project" value="TreeGrafter"/>
</dbReference>
<dbReference type="FunFam" id="2.20.100.10:FF:000005">
    <property type="entry name" value="ADAM metallopeptidase with thrombospondin type 1 motif 9"/>
    <property type="match status" value="1"/>
</dbReference>
<organism evidence="5 6">
    <name type="scientific">Elysia chlorotica</name>
    <name type="common">Eastern emerald elysia</name>
    <name type="synonym">Sea slug</name>
    <dbReference type="NCBI Taxonomy" id="188477"/>
    <lineage>
        <taxon>Eukaryota</taxon>
        <taxon>Metazoa</taxon>
        <taxon>Spiralia</taxon>
        <taxon>Lophotrochozoa</taxon>
        <taxon>Mollusca</taxon>
        <taxon>Gastropoda</taxon>
        <taxon>Heterobranchia</taxon>
        <taxon>Euthyneura</taxon>
        <taxon>Panpulmonata</taxon>
        <taxon>Sacoglossa</taxon>
        <taxon>Placobranchoidea</taxon>
        <taxon>Plakobranchidae</taxon>
        <taxon>Elysia</taxon>
    </lineage>
</organism>
<evidence type="ECO:0000256" key="3">
    <source>
        <dbReference type="ARBA" id="ARBA00022729"/>
    </source>
</evidence>
<keyword evidence="3" id="KW-0732">Signal</keyword>
<proteinExistence type="predicted"/>
<feature type="non-terminal residue" evidence="5">
    <location>
        <position position="1"/>
    </location>
</feature>
<evidence type="ECO:0008006" key="7">
    <source>
        <dbReference type="Google" id="ProtNLM"/>
    </source>
</evidence>
<dbReference type="GO" id="GO:0005576">
    <property type="term" value="C:extracellular region"/>
    <property type="evidence" value="ECO:0007669"/>
    <property type="project" value="UniProtKB-SubCell"/>
</dbReference>
<gene>
    <name evidence="5" type="ORF">EGW08_009651</name>
</gene>
<keyword evidence="4" id="KW-0677">Repeat</keyword>
<dbReference type="Proteomes" id="UP000271974">
    <property type="component" value="Unassembled WGS sequence"/>
</dbReference>
<evidence type="ECO:0000313" key="5">
    <source>
        <dbReference type="EMBL" id="RUS82577.1"/>
    </source>
</evidence>
<dbReference type="SMART" id="SM00209">
    <property type="entry name" value="TSP1"/>
    <property type="match status" value="2"/>
</dbReference>
<dbReference type="OrthoDB" id="5855429at2759"/>
<evidence type="ECO:0000256" key="4">
    <source>
        <dbReference type="ARBA" id="ARBA00022737"/>
    </source>
</evidence>
<dbReference type="Pfam" id="PF19030">
    <property type="entry name" value="TSP1_ADAMTS"/>
    <property type="match status" value="1"/>
</dbReference>
<dbReference type="EMBL" id="RQTK01000280">
    <property type="protein sequence ID" value="RUS82577.1"/>
    <property type="molecule type" value="Genomic_DNA"/>
</dbReference>
<dbReference type="InterPro" id="IPR000884">
    <property type="entry name" value="TSP1_rpt"/>
</dbReference>